<dbReference type="KEGG" id="msto:MSTO_46970"/>
<evidence type="ECO:0000256" key="7">
    <source>
        <dbReference type="ARBA" id="ARBA00023014"/>
    </source>
</evidence>
<evidence type="ECO:0000313" key="11">
    <source>
        <dbReference type="EMBL" id="BBY24492.1"/>
    </source>
</evidence>
<dbReference type="PROSITE" id="PS00197">
    <property type="entry name" value="2FE2S_FER_1"/>
    <property type="match status" value="1"/>
</dbReference>
<comment type="cofactor">
    <cofactor evidence="8">
        <name>[2Fe-2S] cluster</name>
        <dbReference type="ChEBI" id="CHEBI:190135"/>
    </cofactor>
</comment>
<comment type="similarity">
    <text evidence="1">Belongs to the 2Fe2S plant-type ferredoxin family.</text>
</comment>
<dbReference type="PROSITE" id="PS51085">
    <property type="entry name" value="2FE2S_FER_2"/>
    <property type="match status" value="1"/>
</dbReference>
<name>A0A7I7QEE0_9MYCO</name>
<gene>
    <name evidence="11" type="ORF">MSTO_46970</name>
</gene>
<feature type="domain" description="2Fe-2S ferredoxin-type" evidence="10">
    <location>
        <begin position="54"/>
        <end position="142"/>
    </location>
</feature>
<dbReference type="Pfam" id="PF00111">
    <property type="entry name" value="Fer2"/>
    <property type="match status" value="1"/>
</dbReference>
<dbReference type="AlphaFoldDB" id="A0A7I7QEE0"/>
<keyword evidence="4" id="KW-0479">Metal-binding</keyword>
<keyword evidence="5" id="KW-0249">Electron transport</keyword>
<dbReference type="InterPro" id="IPR012675">
    <property type="entry name" value="Beta-grasp_dom_sf"/>
</dbReference>
<organism evidence="11 12">
    <name type="scientific">Mycobacterium stomatepiae</name>
    <dbReference type="NCBI Taxonomy" id="470076"/>
    <lineage>
        <taxon>Bacteria</taxon>
        <taxon>Bacillati</taxon>
        <taxon>Actinomycetota</taxon>
        <taxon>Actinomycetes</taxon>
        <taxon>Mycobacteriales</taxon>
        <taxon>Mycobacteriaceae</taxon>
        <taxon>Mycobacterium</taxon>
        <taxon>Mycobacterium simiae complex</taxon>
    </lineage>
</organism>
<evidence type="ECO:0000256" key="5">
    <source>
        <dbReference type="ARBA" id="ARBA00022982"/>
    </source>
</evidence>
<evidence type="ECO:0000259" key="10">
    <source>
        <dbReference type="PROSITE" id="PS51085"/>
    </source>
</evidence>
<dbReference type="InterPro" id="IPR036010">
    <property type="entry name" value="2Fe-2S_ferredoxin-like_sf"/>
</dbReference>
<protein>
    <submittedName>
        <fullName evidence="11">(2Fe-2S) ferredoxin</fullName>
    </submittedName>
</protein>
<keyword evidence="6" id="KW-0408">Iron</keyword>
<dbReference type="Proteomes" id="UP000467130">
    <property type="component" value="Chromosome"/>
</dbReference>
<dbReference type="CDD" id="cd00207">
    <property type="entry name" value="fer2"/>
    <property type="match status" value="1"/>
</dbReference>
<keyword evidence="7" id="KW-0411">Iron-sulfur</keyword>
<dbReference type="GO" id="GO:0046872">
    <property type="term" value="F:metal ion binding"/>
    <property type="evidence" value="ECO:0007669"/>
    <property type="project" value="UniProtKB-KW"/>
</dbReference>
<evidence type="ECO:0000256" key="1">
    <source>
        <dbReference type="ARBA" id="ARBA00007874"/>
    </source>
</evidence>
<dbReference type="InterPro" id="IPR001041">
    <property type="entry name" value="2Fe-2S_ferredoxin-type"/>
</dbReference>
<dbReference type="SUPFAM" id="SSF54292">
    <property type="entry name" value="2Fe-2S ferredoxin-like"/>
    <property type="match status" value="1"/>
</dbReference>
<reference evidence="11 12" key="1">
    <citation type="journal article" date="2019" name="Emerg. Microbes Infect.">
        <title>Comprehensive subspecies identification of 175 nontuberculous mycobacteria species based on 7547 genomic profiles.</title>
        <authorList>
            <person name="Matsumoto Y."/>
            <person name="Kinjo T."/>
            <person name="Motooka D."/>
            <person name="Nabeya D."/>
            <person name="Jung N."/>
            <person name="Uechi K."/>
            <person name="Horii T."/>
            <person name="Iida T."/>
            <person name="Fujita J."/>
            <person name="Nakamura S."/>
        </authorList>
    </citation>
    <scope>NUCLEOTIDE SEQUENCE [LARGE SCALE GENOMIC DNA]</scope>
    <source>
        <strain evidence="11 12">JCM 17783</strain>
    </source>
</reference>
<feature type="region of interest" description="Disordered" evidence="9">
    <location>
        <begin position="35"/>
        <end position="54"/>
    </location>
</feature>
<proteinExistence type="inferred from homology"/>
<evidence type="ECO:0000256" key="8">
    <source>
        <dbReference type="ARBA" id="ARBA00034078"/>
    </source>
</evidence>
<dbReference type="PANTHER" id="PTHR43112">
    <property type="entry name" value="FERREDOXIN"/>
    <property type="match status" value="1"/>
</dbReference>
<dbReference type="EMBL" id="AP022587">
    <property type="protein sequence ID" value="BBY24492.1"/>
    <property type="molecule type" value="Genomic_DNA"/>
</dbReference>
<evidence type="ECO:0000256" key="6">
    <source>
        <dbReference type="ARBA" id="ARBA00023004"/>
    </source>
</evidence>
<keyword evidence="2" id="KW-0813">Transport</keyword>
<evidence type="ECO:0000256" key="2">
    <source>
        <dbReference type="ARBA" id="ARBA00022448"/>
    </source>
</evidence>
<evidence type="ECO:0000313" key="12">
    <source>
        <dbReference type="Proteomes" id="UP000467130"/>
    </source>
</evidence>
<accession>A0A7I7QEE0</accession>
<evidence type="ECO:0000256" key="4">
    <source>
        <dbReference type="ARBA" id="ARBA00022723"/>
    </source>
</evidence>
<evidence type="ECO:0000256" key="3">
    <source>
        <dbReference type="ARBA" id="ARBA00022714"/>
    </source>
</evidence>
<evidence type="ECO:0000256" key="9">
    <source>
        <dbReference type="SAM" id="MobiDB-lite"/>
    </source>
</evidence>
<keyword evidence="12" id="KW-1185">Reference proteome</keyword>
<keyword evidence="3" id="KW-0001">2Fe-2S</keyword>
<dbReference type="InterPro" id="IPR006058">
    <property type="entry name" value="2Fe2S_fd_BS"/>
</dbReference>
<dbReference type="PANTHER" id="PTHR43112:SF3">
    <property type="entry name" value="FERREDOXIN-2, CHLOROPLASTIC"/>
    <property type="match status" value="1"/>
</dbReference>
<sequence>MLSASENSILYTEERKRGWGRHGGPDAFQQAALTATTEETPRVADPTTNGAEPGTVTIHLERKKATVALVPGETLLESARRAGLDPPFNCEAGNCGTCMARLEDGHATMRINDALDDDEVADGYILTCQGVPDTASVTVRYE</sequence>
<dbReference type="GO" id="GO:0051537">
    <property type="term" value="F:2 iron, 2 sulfur cluster binding"/>
    <property type="evidence" value="ECO:0007669"/>
    <property type="project" value="UniProtKB-KW"/>
</dbReference>
<dbReference type="Gene3D" id="3.10.20.30">
    <property type="match status" value="1"/>
</dbReference>